<reference evidence="1 2" key="1">
    <citation type="submission" date="2019-09" db="EMBL/GenBank/DDBJ databases">
        <authorList>
            <person name="Depoorter E."/>
        </authorList>
    </citation>
    <scope>NUCLEOTIDE SEQUENCE [LARGE SCALE GENOMIC DNA]</scope>
    <source>
        <strain evidence="1">R-15945</strain>
    </source>
</reference>
<dbReference type="EMBL" id="CABVPU010000004">
    <property type="protein sequence ID" value="VWB35863.1"/>
    <property type="molecule type" value="Genomic_DNA"/>
</dbReference>
<name>A0A6P2IYN4_BURL3</name>
<sequence length="44" mass="4431">MIVRPFLHPDTGGISYLFGCGGKATGAVVEPVSDRGACPRVAAG</sequence>
<evidence type="ECO:0000313" key="1">
    <source>
        <dbReference type="EMBL" id="VWB35863.1"/>
    </source>
</evidence>
<accession>A0A6P2IYN4</accession>
<proteinExistence type="predicted"/>
<dbReference type="RefSeq" id="WP_302480265.1">
    <property type="nucleotide sequence ID" value="NZ_CABVPU010000004.1"/>
</dbReference>
<gene>
    <name evidence="1" type="ORF">BLA15945_01606</name>
</gene>
<protein>
    <submittedName>
        <fullName evidence="1">Metallo-beta-lactamase</fullName>
    </submittedName>
</protein>
<organism evidence="1 2">
    <name type="scientific">Burkholderia lata (strain ATCC 17760 / DSM 23089 / LMG 22485 / NCIMB 9086 / R18194 / 383)</name>
    <dbReference type="NCBI Taxonomy" id="482957"/>
    <lineage>
        <taxon>Bacteria</taxon>
        <taxon>Pseudomonadati</taxon>
        <taxon>Pseudomonadota</taxon>
        <taxon>Betaproteobacteria</taxon>
        <taxon>Burkholderiales</taxon>
        <taxon>Burkholderiaceae</taxon>
        <taxon>Burkholderia</taxon>
        <taxon>Burkholderia cepacia complex</taxon>
    </lineage>
</organism>
<dbReference type="AlphaFoldDB" id="A0A6P2IYN4"/>
<evidence type="ECO:0000313" key="2">
    <source>
        <dbReference type="Proteomes" id="UP000494174"/>
    </source>
</evidence>
<dbReference type="Proteomes" id="UP000494174">
    <property type="component" value="Unassembled WGS sequence"/>
</dbReference>